<proteinExistence type="predicted"/>
<accession>A0A2Z5ZG86</accession>
<dbReference type="AlphaFoldDB" id="A0A2Z5ZG86"/>
<gene>
    <name evidence="1" type="ORF">AcetOrient_orf01856</name>
</gene>
<organism evidence="1 2">
    <name type="scientific">Acetobacter orientalis</name>
    <dbReference type="NCBI Taxonomy" id="146474"/>
    <lineage>
        <taxon>Bacteria</taxon>
        <taxon>Pseudomonadati</taxon>
        <taxon>Pseudomonadota</taxon>
        <taxon>Alphaproteobacteria</taxon>
        <taxon>Acetobacterales</taxon>
        <taxon>Acetobacteraceae</taxon>
        <taxon>Acetobacter</taxon>
    </lineage>
</organism>
<dbReference type="EMBL" id="AP018515">
    <property type="protein sequence ID" value="BBC79588.1"/>
    <property type="molecule type" value="Genomic_DNA"/>
</dbReference>
<dbReference type="KEGG" id="aot:AcetOri_orf01856"/>
<evidence type="ECO:0000313" key="1">
    <source>
        <dbReference type="EMBL" id="BBC79588.1"/>
    </source>
</evidence>
<sequence>MCIAYPQLQNFESEGEVRRVFQKYLGLFSSFALKCIVVCVDAVVP</sequence>
<name>A0A2Z5ZG86_9PROT</name>
<dbReference type="Proteomes" id="UP000270034">
    <property type="component" value="Chromosome"/>
</dbReference>
<protein>
    <submittedName>
        <fullName evidence="1">Uncharacterized protein</fullName>
    </submittedName>
</protein>
<reference evidence="1 2" key="1">
    <citation type="submission" date="2018-02" db="EMBL/GenBank/DDBJ databases">
        <title>Acetobacter orientalis genome.</title>
        <authorList>
            <person name="Nakashima N."/>
            <person name="Tamura T."/>
        </authorList>
    </citation>
    <scope>NUCLEOTIDE SEQUENCE [LARGE SCALE GENOMIC DNA]</scope>
    <source>
        <strain evidence="1 2">FAN1</strain>
    </source>
</reference>
<evidence type="ECO:0000313" key="2">
    <source>
        <dbReference type="Proteomes" id="UP000270034"/>
    </source>
</evidence>